<proteinExistence type="predicted"/>
<dbReference type="RefSeq" id="WP_378607974.1">
    <property type="nucleotide sequence ID" value="NZ_JBHSQN010000013.1"/>
</dbReference>
<sequence length="119" mass="12098">MRRTLLALSVLGPLALAGIATADPAPPTEGTLTVHAFTGREILPVNHADIAVTPCDTTEPIVTLISGADGRATIALPTGCYDVGVATVPVGCGLRTDTPVQVSVTPGTESRADFRFGCA</sequence>
<feature type="signal peptide" evidence="1">
    <location>
        <begin position="1"/>
        <end position="22"/>
    </location>
</feature>
<gene>
    <name evidence="2" type="ORF">ACFP3H_19220</name>
</gene>
<dbReference type="EMBL" id="JBHSQN010000013">
    <property type="protein sequence ID" value="MFC6013191.1"/>
    <property type="molecule type" value="Genomic_DNA"/>
</dbReference>
<evidence type="ECO:0000313" key="3">
    <source>
        <dbReference type="Proteomes" id="UP001596223"/>
    </source>
</evidence>
<keyword evidence="1" id="KW-0732">Signal</keyword>
<keyword evidence="3" id="KW-1185">Reference proteome</keyword>
<reference evidence="3" key="1">
    <citation type="journal article" date="2019" name="Int. J. Syst. Evol. Microbiol.">
        <title>The Global Catalogue of Microorganisms (GCM) 10K type strain sequencing project: providing services to taxonomists for standard genome sequencing and annotation.</title>
        <authorList>
            <consortium name="The Broad Institute Genomics Platform"/>
            <consortium name="The Broad Institute Genome Sequencing Center for Infectious Disease"/>
            <person name="Wu L."/>
            <person name="Ma J."/>
        </authorList>
    </citation>
    <scope>NUCLEOTIDE SEQUENCE [LARGE SCALE GENOMIC DNA]</scope>
    <source>
        <strain evidence="3">CCUG 36956</strain>
    </source>
</reference>
<name>A0ABW1JUQ2_9NOCA</name>
<dbReference type="Proteomes" id="UP001596223">
    <property type="component" value="Unassembled WGS sequence"/>
</dbReference>
<protein>
    <submittedName>
        <fullName evidence="2">Uncharacterized protein</fullName>
    </submittedName>
</protein>
<evidence type="ECO:0000313" key="2">
    <source>
        <dbReference type="EMBL" id="MFC6013191.1"/>
    </source>
</evidence>
<evidence type="ECO:0000256" key="1">
    <source>
        <dbReference type="SAM" id="SignalP"/>
    </source>
</evidence>
<organism evidence="2 3">
    <name type="scientific">Nocardia lasii</name>
    <dbReference type="NCBI Taxonomy" id="1616107"/>
    <lineage>
        <taxon>Bacteria</taxon>
        <taxon>Bacillati</taxon>
        <taxon>Actinomycetota</taxon>
        <taxon>Actinomycetes</taxon>
        <taxon>Mycobacteriales</taxon>
        <taxon>Nocardiaceae</taxon>
        <taxon>Nocardia</taxon>
    </lineage>
</organism>
<accession>A0ABW1JUQ2</accession>
<comment type="caution">
    <text evidence="2">The sequence shown here is derived from an EMBL/GenBank/DDBJ whole genome shotgun (WGS) entry which is preliminary data.</text>
</comment>
<feature type="chain" id="PRO_5045142493" evidence="1">
    <location>
        <begin position="23"/>
        <end position="119"/>
    </location>
</feature>